<dbReference type="PANTHER" id="PTHR21660">
    <property type="entry name" value="THIOESTERASE SUPERFAMILY MEMBER-RELATED"/>
    <property type="match status" value="1"/>
</dbReference>
<dbReference type="InterPro" id="IPR039298">
    <property type="entry name" value="ACOT13"/>
</dbReference>
<reference evidence="4 5" key="1">
    <citation type="journal article" date="2019" name="Int. J. Syst. Evol. Microbiol.">
        <title>The Global Catalogue of Microorganisms (GCM) 10K type strain sequencing project: providing services to taxonomists for standard genome sequencing and annotation.</title>
        <authorList>
            <consortium name="The Broad Institute Genomics Platform"/>
            <consortium name="The Broad Institute Genome Sequencing Center for Infectious Disease"/>
            <person name="Wu L."/>
            <person name="Ma J."/>
        </authorList>
    </citation>
    <scope>NUCLEOTIDE SEQUENCE [LARGE SCALE GENOMIC DNA]</scope>
    <source>
        <strain evidence="4 5">JCM 14902</strain>
    </source>
</reference>
<evidence type="ECO:0000313" key="4">
    <source>
        <dbReference type="EMBL" id="GAA1987407.1"/>
    </source>
</evidence>
<evidence type="ECO:0000259" key="3">
    <source>
        <dbReference type="Pfam" id="PF03061"/>
    </source>
</evidence>
<comment type="similarity">
    <text evidence="1">Belongs to the thioesterase PaaI family.</text>
</comment>
<sequence length="167" mass="17596">MATDDDLARSRTFSWDDPVPPLAASRQLDGLTYLRALISGDFPPPPIAQLMNFWMISAEPGVAVFECEPGEYHYNPLGLIHGGLACTLLDTVVGCAAHTTLPAGVGYTSIDLNVSYVRPILATTGLLRARGRVVKGGQRVIFASGELTDAAGALLATATSSLLVLRG</sequence>
<dbReference type="Gene3D" id="3.10.129.10">
    <property type="entry name" value="Hotdog Thioesterase"/>
    <property type="match status" value="1"/>
</dbReference>
<dbReference type="CDD" id="cd03443">
    <property type="entry name" value="PaaI_thioesterase"/>
    <property type="match status" value="1"/>
</dbReference>
<dbReference type="InterPro" id="IPR029069">
    <property type="entry name" value="HotDog_dom_sf"/>
</dbReference>
<dbReference type="EMBL" id="BAAAOH010000001">
    <property type="protein sequence ID" value="GAA1987407.1"/>
    <property type="molecule type" value="Genomic_DNA"/>
</dbReference>
<dbReference type="RefSeq" id="WP_344061856.1">
    <property type="nucleotide sequence ID" value="NZ_BAAAOH010000001.1"/>
</dbReference>
<organism evidence="4 5">
    <name type="scientific">Microbacterium pumilum</name>
    <dbReference type="NCBI Taxonomy" id="344165"/>
    <lineage>
        <taxon>Bacteria</taxon>
        <taxon>Bacillati</taxon>
        <taxon>Actinomycetota</taxon>
        <taxon>Actinomycetes</taxon>
        <taxon>Micrococcales</taxon>
        <taxon>Microbacteriaceae</taxon>
        <taxon>Microbacterium</taxon>
    </lineage>
</organism>
<proteinExistence type="inferred from homology"/>
<dbReference type="Proteomes" id="UP001500326">
    <property type="component" value="Unassembled WGS sequence"/>
</dbReference>
<dbReference type="NCBIfam" id="TIGR00369">
    <property type="entry name" value="unchar_dom_1"/>
    <property type="match status" value="1"/>
</dbReference>
<evidence type="ECO:0000256" key="2">
    <source>
        <dbReference type="ARBA" id="ARBA00022801"/>
    </source>
</evidence>
<dbReference type="InterPro" id="IPR003736">
    <property type="entry name" value="PAAI_dom"/>
</dbReference>
<dbReference type="InterPro" id="IPR006683">
    <property type="entry name" value="Thioestr_dom"/>
</dbReference>
<keyword evidence="2" id="KW-0378">Hydrolase</keyword>
<feature type="domain" description="Thioesterase" evidence="3">
    <location>
        <begin position="78"/>
        <end position="154"/>
    </location>
</feature>
<evidence type="ECO:0000256" key="1">
    <source>
        <dbReference type="ARBA" id="ARBA00008324"/>
    </source>
</evidence>
<protein>
    <submittedName>
        <fullName evidence="4">PaaI family thioesterase</fullName>
    </submittedName>
</protein>
<dbReference type="PANTHER" id="PTHR21660:SF1">
    <property type="entry name" value="ACYL-COENZYME A THIOESTERASE 13"/>
    <property type="match status" value="1"/>
</dbReference>
<dbReference type="SUPFAM" id="SSF54637">
    <property type="entry name" value="Thioesterase/thiol ester dehydrase-isomerase"/>
    <property type="match status" value="1"/>
</dbReference>
<keyword evidence="5" id="KW-1185">Reference proteome</keyword>
<dbReference type="Pfam" id="PF03061">
    <property type="entry name" value="4HBT"/>
    <property type="match status" value="1"/>
</dbReference>
<accession>A0ABN2SIS4</accession>
<gene>
    <name evidence="4" type="ORF">GCM10009777_22170</name>
</gene>
<evidence type="ECO:0000313" key="5">
    <source>
        <dbReference type="Proteomes" id="UP001500326"/>
    </source>
</evidence>
<comment type="caution">
    <text evidence="4">The sequence shown here is derived from an EMBL/GenBank/DDBJ whole genome shotgun (WGS) entry which is preliminary data.</text>
</comment>
<name>A0ABN2SIS4_9MICO</name>